<evidence type="ECO:0000313" key="3">
    <source>
        <dbReference type="Proteomes" id="UP000277204"/>
    </source>
</evidence>
<dbReference type="EMBL" id="UZAI01018777">
    <property type="protein sequence ID" value="VDP40135.1"/>
    <property type="molecule type" value="Genomic_DNA"/>
</dbReference>
<reference evidence="2 3" key="1">
    <citation type="submission" date="2018-11" db="EMBL/GenBank/DDBJ databases">
        <authorList>
            <consortium name="Pathogen Informatics"/>
        </authorList>
    </citation>
    <scope>NUCLEOTIDE SEQUENCE [LARGE SCALE GENOMIC DNA]</scope>
    <source>
        <strain evidence="2 3">Zambia</strain>
    </source>
</reference>
<dbReference type="Pfam" id="PF13598">
    <property type="entry name" value="DUF4139"/>
    <property type="match status" value="1"/>
</dbReference>
<evidence type="ECO:0000259" key="1">
    <source>
        <dbReference type="Pfam" id="PF13598"/>
    </source>
</evidence>
<evidence type="ECO:0000313" key="2">
    <source>
        <dbReference type="EMBL" id="VDP40135.1"/>
    </source>
</evidence>
<sequence>MYRPLFKYREGTGSSGKNATMTFKQLIEVRNTFDRRVRLMVVDQVPVSAEDKIKVSLLEPTIKHPEKYDKNRPIRMNKFNNVEWDLDLGPGEIRELTLKYSVEHPINEDLDVSVSEN</sequence>
<dbReference type="PANTHER" id="PTHR31005:SF8">
    <property type="entry name" value="DUF4139 DOMAIN-CONTAINING PROTEIN"/>
    <property type="match status" value="1"/>
</dbReference>
<feature type="domain" description="DUF4139" evidence="1">
    <location>
        <begin position="6"/>
        <end position="105"/>
    </location>
</feature>
<dbReference type="PANTHER" id="PTHR31005">
    <property type="entry name" value="DUF4139 DOMAIN-CONTAINING PROTEIN"/>
    <property type="match status" value="1"/>
</dbReference>
<keyword evidence="3" id="KW-1185">Reference proteome</keyword>
<protein>
    <recommendedName>
        <fullName evidence="1">DUF4139 domain-containing protein</fullName>
    </recommendedName>
</protein>
<organism evidence="2 3">
    <name type="scientific">Schistosoma margrebowiei</name>
    <dbReference type="NCBI Taxonomy" id="48269"/>
    <lineage>
        <taxon>Eukaryota</taxon>
        <taxon>Metazoa</taxon>
        <taxon>Spiralia</taxon>
        <taxon>Lophotrochozoa</taxon>
        <taxon>Platyhelminthes</taxon>
        <taxon>Trematoda</taxon>
        <taxon>Digenea</taxon>
        <taxon>Strigeidida</taxon>
        <taxon>Schistosomatoidea</taxon>
        <taxon>Schistosomatidae</taxon>
        <taxon>Schistosoma</taxon>
    </lineage>
</organism>
<dbReference type="AlphaFoldDB" id="A0A3P8E7J4"/>
<gene>
    <name evidence="2" type="ORF">SMRZ_LOCUS21608</name>
</gene>
<accession>A0A3P8E7J4</accession>
<dbReference type="InterPro" id="IPR037291">
    <property type="entry name" value="DUF4139"/>
</dbReference>
<dbReference type="Proteomes" id="UP000277204">
    <property type="component" value="Unassembled WGS sequence"/>
</dbReference>
<dbReference type="InterPro" id="IPR011935">
    <property type="entry name" value="CHP02231"/>
</dbReference>
<name>A0A3P8E7J4_9TREM</name>
<proteinExistence type="predicted"/>